<evidence type="ECO:0000313" key="3">
    <source>
        <dbReference type="Proteomes" id="UP000823941"/>
    </source>
</evidence>
<keyword evidence="3" id="KW-1185">Reference proteome</keyword>
<accession>A0ABQ7QYE5</accession>
<sequence>ERGVGGIRASGAVGLSRERSSDSTLPHCAHALYQRNAELILCEPHTSAEGSLLQSGVAALWRYHRRRGLCSQRFREPPSHDTNLTPTKMIILMLRTDKPTSYRRILNDRHANS</sequence>
<organism evidence="2 3">
    <name type="scientific">Plutella xylostella</name>
    <name type="common">Diamondback moth</name>
    <name type="synonym">Plutella maculipennis</name>
    <dbReference type="NCBI Taxonomy" id="51655"/>
    <lineage>
        <taxon>Eukaryota</taxon>
        <taxon>Metazoa</taxon>
        <taxon>Ecdysozoa</taxon>
        <taxon>Arthropoda</taxon>
        <taxon>Hexapoda</taxon>
        <taxon>Insecta</taxon>
        <taxon>Pterygota</taxon>
        <taxon>Neoptera</taxon>
        <taxon>Endopterygota</taxon>
        <taxon>Lepidoptera</taxon>
        <taxon>Glossata</taxon>
        <taxon>Ditrysia</taxon>
        <taxon>Yponomeutoidea</taxon>
        <taxon>Plutellidae</taxon>
        <taxon>Plutella</taxon>
    </lineage>
</organism>
<name>A0ABQ7QYE5_PLUXY</name>
<dbReference type="EMBL" id="JAHIBW010000006">
    <property type="protein sequence ID" value="KAG7310073.1"/>
    <property type="molecule type" value="Genomic_DNA"/>
</dbReference>
<dbReference type="Proteomes" id="UP000823941">
    <property type="component" value="Chromosome 6"/>
</dbReference>
<comment type="caution">
    <text evidence="2">The sequence shown here is derived from an EMBL/GenBank/DDBJ whole genome shotgun (WGS) entry which is preliminary data.</text>
</comment>
<evidence type="ECO:0000313" key="2">
    <source>
        <dbReference type="EMBL" id="KAG7310073.1"/>
    </source>
</evidence>
<feature type="non-terminal residue" evidence="2">
    <location>
        <position position="1"/>
    </location>
</feature>
<protein>
    <submittedName>
        <fullName evidence="2">Uncharacterized protein</fullName>
    </submittedName>
</protein>
<gene>
    <name evidence="2" type="ORF">JYU34_004613</name>
</gene>
<proteinExistence type="predicted"/>
<reference evidence="2 3" key="1">
    <citation type="submission" date="2021-06" db="EMBL/GenBank/DDBJ databases">
        <title>A haploid diamondback moth (Plutella xylostella L.) genome assembly resolves 31 chromosomes and identifies a diamide resistance mutation.</title>
        <authorList>
            <person name="Ward C.M."/>
            <person name="Perry K.D."/>
            <person name="Baker G."/>
            <person name="Powis K."/>
            <person name="Heckel D.G."/>
            <person name="Baxter S.W."/>
        </authorList>
    </citation>
    <scope>NUCLEOTIDE SEQUENCE [LARGE SCALE GENOMIC DNA]</scope>
    <source>
        <strain evidence="2 3">LV</strain>
        <tissue evidence="2">Single pupa</tissue>
    </source>
</reference>
<feature type="region of interest" description="Disordered" evidence="1">
    <location>
        <begin position="1"/>
        <end position="22"/>
    </location>
</feature>
<evidence type="ECO:0000256" key="1">
    <source>
        <dbReference type="SAM" id="MobiDB-lite"/>
    </source>
</evidence>